<dbReference type="EMBL" id="ADMG01000046">
    <property type="protein sequence ID" value="EKB30327.1"/>
    <property type="molecule type" value="Genomic_DNA"/>
</dbReference>
<evidence type="ECO:0000259" key="5">
    <source>
        <dbReference type="Pfam" id="PF00890"/>
    </source>
</evidence>
<evidence type="ECO:0000256" key="3">
    <source>
        <dbReference type="ARBA" id="ARBA00022827"/>
    </source>
</evidence>
<name>K1JRL2_9BURK</name>
<gene>
    <name evidence="6" type="ORF">HMPREF9465_02064</name>
</gene>
<organism evidence="6 7">
    <name type="scientific">Sutterella wadsworthensis 2_1_59BFAA</name>
    <dbReference type="NCBI Taxonomy" id="742823"/>
    <lineage>
        <taxon>Bacteria</taxon>
        <taxon>Pseudomonadati</taxon>
        <taxon>Pseudomonadota</taxon>
        <taxon>Betaproteobacteria</taxon>
        <taxon>Burkholderiales</taxon>
        <taxon>Sutterellaceae</taxon>
        <taxon>Sutterella</taxon>
    </lineage>
</organism>
<dbReference type="AlphaFoldDB" id="K1JRL2"/>
<dbReference type="Gene3D" id="3.50.50.60">
    <property type="entry name" value="FAD/NAD(P)-binding domain"/>
    <property type="match status" value="2"/>
</dbReference>
<evidence type="ECO:0000256" key="2">
    <source>
        <dbReference type="ARBA" id="ARBA00022630"/>
    </source>
</evidence>
<dbReference type="PANTHER" id="PTHR43400">
    <property type="entry name" value="FUMARATE REDUCTASE"/>
    <property type="match status" value="1"/>
</dbReference>
<keyword evidence="3" id="KW-0274">FAD</keyword>
<dbReference type="RefSeq" id="WP_005436795.1">
    <property type="nucleotide sequence ID" value="NZ_JH815520.1"/>
</dbReference>
<keyword evidence="7" id="KW-1185">Reference proteome</keyword>
<dbReference type="PATRIC" id="fig|742823.3.peg.2068"/>
<protein>
    <recommendedName>
        <fullName evidence="5">FAD-dependent oxidoreductase 2 FAD-binding domain-containing protein</fullName>
    </recommendedName>
</protein>
<dbReference type="InterPro" id="IPR050315">
    <property type="entry name" value="FAD-oxidoreductase_2"/>
</dbReference>
<evidence type="ECO:0000256" key="1">
    <source>
        <dbReference type="ARBA" id="ARBA00001974"/>
    </source>
</evidence>
<reference evidence="6 7" key="1">
    <citation type="submission" date="2012-05" db="EMBL/GenBank/DDBJ databases">
        <title>The Genome Sequence of Sutterella wadsworthensis 2_1_59BFAA.</title>
        <authorList>
            <consortium name="The Broad Institute Genome Sequencing Platform"/>
            <person name="Earl A."/>
            <person name="Ward D."/>
            <person name="Feldgarden M."/>
            <person name="Gevers D."/>
            <person name="Daigneault M."/>
            <person name="Strauss J."/>
            <person name="Allen-Vercoe E."/>
            <person name="Walker B."/>
            <person name="Young S.K."/>
            <person name="Zeng Q."/>
            <person name="Gargeya S."/>
            <person name="Fitzgerald M."/>
            <person name="Haas B."/>
            <person name="Abouelleil A."/>
            <person name="Alvarado L."/>
            <person name="Arachchi H.M."/>
            <person name="Berlin A.M."/>
            <person name="Chapman S.B."/>
            <person name="Goldberg J."/>
            <person name="Griggs A."/>
            <person name="Gujja S."/>
            <person name="Hansen M."/>
            <person name="Howarth C."/>
            <person name="Imamovic A."/>
            <person name="Larimer J."/>
            <person name="McCowen C."/>
            <person name="Montmayeur A."/>
            <person name="Murphy C."/>
            <person name="Neiman D."/>
            <person name="Pearson M."/>
            <person name="Priest M."/>
            <person name="Roberts A."/>
            <person name="Saif S."/>
            <person name="Shea T."/>
            <person name="Sisk P."/>
            <person name="Sykes S."/>
            <person name="Wortman J."/>
            <person name="Nusbaum C."/>
            <person name="Birren B."/>
        </authorList>
    </citation>
    <scope>NUCLEOTIDE SEQUENCE [LARGE SCALE GENOMIC DNA]</scope>
    <source>
        <strain evidence="6 7">2_1_59BFAA</strain>
    </source>
</reference>
<dbReference type="Pfam" id="PF00890">
    <property type="entry name" value="FAD_binding_2"/>
    <property type="match status" value="1"/>
</dbReference>
<comment type="cofactor">
    <cofactor evidence="1">
        <name>FAD</name>
        <dbReference type="ChEBI" id="CHEBI:57692"/>
    </cofactor>
</comment>
<dbReference type="PANTHER" id="PTHR43400:SF7">
    <property type="entry name" value="FAD-DEPENDENT OXIDOREDUCTASE 2 FAD BINDING DOMAIN-CONTAINING PROTEIN"/>
    <property type="match status" value="1"/>
</dbReference>
<dbReference type="InterPro" id="IPR003953">
    <property type="entry name" value="FAD-dep_OxRdtase_2_FAD-bd"/>
</dbReference>
<sequence length="429" mass="46193">MKRLLRSDGFDVIVVGSGLAGLSAALTVAEFGYSPVILEKACEPGGLTRRAYGFFNAADARRQIALGIDDSPEKHLRQALEVSRGKAREPLMRTLCYEAYSTLQWLEALGLEFEPGIRRVLGGVYPRTHMPLRGAGEAYLSALRSALRPFGVPIVCNAEVTALRKSGDAVTGVEGLLSGEPFRLTSRLGVVLAGGGFSRNMEMMRLYAPGLSDVLPALDEGADGSLIQAAADIGAALVGMSYFEVRLFASTLGLPGDPSDYILVNARGERFMREDRRRSTLAEAVVRQPDGMAWMVINAPGAEPLRPTTAFRETVIATISGYNDCIRTKERDSLGRDPLTMRPIGPGVEIRPVLPRILWSYGGLEINEKAEVIDRRGRPMKGLAAAGDITGGIHGEHALMGDMLASAAVFGRIAARTLVKNGRAVKRKD</sequence>
<dbReference type="Proteomes" id="UP000005835">
    <property type="component" value="Unassembled WGS sequence"/>
</dbReference>
<dbReference type="Gene3D" id="3.90.700.10">
    <property type="entry name" value="Succinate dehydrogenase/fumarate reductase flavoprotein, catalytic domain"/>
    <property type="match status" value="2"/>
</dbReference>
<evidence type="ECO:0000313" key="7">
    <source>
        <dbReference type="Proteomes" id="UP000005835"/>
    </source>
</evidence>
<dbReference type="SUPFAM" id="SSF51905">
    <property type="entry name" value="FAD/NAD(P)-binding domain"/>
    <property type="match status" value="1"/>
</dbReference>
<evidence type="ECO:0000313" key="6">
    <source>
        <dbReference type="EMBL" id="EKB30327.1"/>
    </source>
</evidence>
<keyword evidence="4" id="KW-0560">Oxidoreductase</keyword>
<dbReference type="HOGENOM" id="CLU_011398_4_5_4"/>
<dbReference type="SUPFAM" id="SSF56425">
    <property type="entry name" value="Succinate dehydrogenase/fumarate reductase flavoprotein, catalytic domain"/>
    <property type="match status" value="1"/>
</dbReference>
<evidence type="ECO:0000256" key="4">
    <source>
        <dbReference type="ARBA" id="ARBA00023002"/>
    </source>
</evidence>
<accession>K1JRL2</accession>
<proteinExistence type="predicted"/>
<dbReference type="PRINTS" id="PR00411">
    <property type="entry name" value="PNDRDTASEI"/>
</dbReference>
<dbReference type="STRING" id="742823.HMPREF9465_02064"/>
<dbReference type="eggNOG" id="COG1053">
    <property type="taxonomic scope" value="Bacteria"/>
</dbReference>
<dbReference type="InterPro" id="IPR036188">
    <property type="entry name" value="FAD/NAD-bd_sf"/>
</dbReference>
<dbReference type="OrthoDB" id="337830at2"/>
<feature type="domain" description="FAD-dependent oxidoreductase 2 FAD-binding" evidence="5">
    <location>
        <begin position="11"/>
        <end position="401"/>
    </location>
</feature>
<dbReference type="GO" id="GO:0016491">
    <property type="term" value="F:oxidoreductase activity"/>
    <property type="evidence" value="ECO:0007669"/>
    <property type="project" value="UniProtKB-KW"/>
</dbReference>
<dbReference type="InterPro" id="IPR027477">
    <property type="entry name" value="Succ_DH/fumarate_Rdtase_cat_sf"/>
</dbReference>
<comment type="caution">
    <text evidence="6">The sequence shown here is derived from an EMBL/GenBank/DDBJ whole genome shotgun (WGS) entry which is preliminary data.</text>
</comment>
<keyword evidence="2" id="KW-0285">Flavoprotein</keyword>